<feature type="transmembrane region" description="Helical" evidence="2">
    <location>
        <begin position="768"/>
        <end position="785"/>
    </location>
</feature>
<protein>
    <submittedName>
        <fullName evidence="3">Uncharacterized protein</fullName>
    </submittedName>
</protein>
<accession>A0A4P7C0X5</accession>
<dbReference type="Proteomes" id="UP000294325">
    <property type="component" value="Chromosome"/>
</dbReference>
<keyword evidence="4" id="KW-1185">Reference proteome</keyword>
<feature type="transmembrane region" description="Helical" evidence="2">
    <location>
        <begin position="1056"/>
        <end position="1074"/>
    </location>
</feature>
<name>A0A4P7C0X5_9GAMM</name>
<feature type="transmembrane region" description="Helical" evidence="2">
    <location>
        <begin position="696"/>
        <end position="717"/>
    </location>
</feature>
<feature type="transmembrane region" description="Helical" evidence="2">
    <location>
        <begin position="724"/>
        <end position="748"/>
    </location>
</feature>
<dbReference type="AlphaFoldDB" id="A0A4P7C0X5"/>
<feature type="transmembrane region" description="Helical" evidence="2">
    <location>
        <begin position="952"/>
        <end position="970"/>
    </location>
</feature>
<dbReference type="RefSeq" id="WP_134358533.1">
    <property type="nucleotide sequence ID" value="NZ_CP038033.1"/>
</dbReference>
<evidence type="ECO:0000256" key="1">
    <source>
        <dbReference type="SAM" id="Coils"/>
    </source>
</evidence>
<evidence type="ECO:0000313" key="4">
    <source>
        <dbReference type="Proteomes" id="UP000294325"/>
    </source>
</evidence>
<proteinExistence type="predicted"/>
<organism evidence="3 4">
    <name type="scientific">Nitrosococcus wardiae</name>
    <dbReference type="NCBI Taxonomy" id="1814290"/>
    <lineage>
        <taxon>Bacteria</taxon>
        <taxon>Pseudomonadati</taxon>
        <taxon>Pseudomonadota</taxon>
        <taxon>Gammaproteobacteria</taxon>
        <taxon>Chromatiales</taxon>
        <taxon>Chromatiaceae</taxon>
        <taxon>Nitrosococcus</taxon>
    </lineage>
</organism>
<keyword evidence="2" id="KW-1133">Transmembrane helix</keyword>
<evidence type="ECO:0000256" key="2">
    <source>
        <dbReference type="SAM" id="Phobius"/>
    </source>
</evidence>
<feature type="transmembrane region" description="Helical" evidence="2">
    <location>
        <begin position="876"/>
        <end position="899"/>
    </location>
</feature>
<keyword evidence="2" id="KW-0812">Transmembrane</keyword>
<feature type="transmembrane region" description="Helical" evidence="2">
    <location>
        <begin position="976"/>
        <end position="998"/>
    </location>
</feature>
<feature type="transmembrane region" description="Helical" evidence="2">
    <location>
        <begin position="12"/>
        <end position="30"/>
    </location>
</feature>
<keyword evidence="2" id="KW-0472">Membrane</keyword>
<keyword evidence="1" id="KW-0175">Coiled coil</keyword>
<dbReference type="KEGG" id="nwr:E3U44_12680"/>
<dbReference type="EMBL" id="CP038033">
    <property type="protein sequence ID" value="QBQ55269.1"/>
    <property type="molecule type" value="Genomic_DNA"/>
</dbReference>
<dbReference type="OrthoDB" id="242611at2"/>
<gene>
    <name evidence="3" type="ORF">E3U44_12680</name>
</gene>
<feature type="transmembrane region" description="Helical" evidence="2">
    <location>
        <begin position="829"/>
        <end position="850"/>
    </location>
</feature>
<reference evidence="3 4" key="1">
    <citation type="submission" date="2019-03" db="EMBL/GenBank/DDBJ databases">
        <title>The genome sequence of Nitrosococcus wardiae strain D1FHST reveals the archetypal metabolic capacity of ammonia-oxidizing Gammaproteobacteria.</title>
        <authorList>
            <person name="Wang L."/>
            <person name="Lim C.K."/>
            <person name="Hanson T.E."/>
            <person name="Dang H."/>
            <person name="Klotz M.G."/>
        </authorList>
    </citation>
    <scope>NUCLEOTIDE SEQUENCE [LARGE SCALE GENOMIC DNA]</scope>
    <source>
        <strain evidence="3 4">D1FHS</strain>
    </source>
</reference>
<feature type="coiled-coil region" evidence="1">
    <location>
        <begin position="1010"/>
        <end position="1042"/>
    </location>
</feature>
<sequence length="1078" mass="122973">MRDTQPPQGSNTPLVVLLLLIATAGGFYFYKPFETSRPGGEPTSRVSTLGPEEVPARMWQDPFTAVDKHPTTDSAISKAILSALSGNNKNSNKDNNKFRDLAKQIIKFGIEEEIIVMPIMVYGGPYAESVETRRRRRYAALSALAVSDYMPLDSQHLGYFQIPWASKLEFRHSQESPKGNSDKLSCPIQLTEMTSGGEKTLKVPYEWLEWNEIKYEPSSSQPPVLVLWLNDYLFADCPLARLAQLFQEIEDKVGEVQPEEANAPSLRFKVMGPAGSTTLRRMVEEAYQLKKDKEKISFFQKWEVEIYSATATASAKLLRAGLEENSLEISNKNSRENLAKEAEDNSEPCGGGGFKSLNKIREALKGIGISFYRTIPSDRQLARVVCKELALRGVNINDPQHVIALVSEWDTHYGRALPETFADLFITETKRKNSINEASSRCQGGICRYSYLRGLDGELPPNGKQELRSQEQENGKQWGEMGDAKSIERSVGVNQFDYLRRFSRRLERELDYQIEGQRELKAIGVLGSDVYDKFLVLQALRDRFPTVLFFSHDLDARYAHPAESKWARNLIVASGFGLQLQPELQKEIPPFRDNYQTSLFFAVQLALCRSQENKGKCILQKIFPLIDQEECCDLQPLLNYLFLKPQLFEIGRFEPVALPVKANKEEQCYFNPNCSPLHPKTEYWPYWQVKKNVDTIAAAVAAMVILILLYLLLVSLLYRAFTKFWVAIVIGLIVVMFPIVIIGVLVAYEGMEGEPFALTSGVSVWPTETLRLLAIILIGILTYRAHHLLRKSDRDLTQRYHLHGEGEMSATQVQELWTHYLAQHTGWRLFGYAFLSLMLLLLGVFVWIFFNLNDVFKFLYARYIYRGEIAYEAGRIILISAFIAFTFLLFYIMGITSLCRKFITELSEKPVDWPQQTLKEFSERRGISTWNDLNDWLTIQLIAERTRSVEGLSSYPFFILFLLAISHSTFFDRWLWMPGLIIFLLVIIAAPVIGTVLLRNAAKKARQNILDRMNQRLSQAMRDKAQARVEQIQLMIEEMRSNREGAFRSLAQQLKIILLPFGGVGGAALLEYILKIYS</sequence>
<evidence type="ECO:0000313" key="3">
    <source>
        <dbReference type="EMBL" id="QBQ55269.1"/>
    </source>
</evidence>